<evidence type="ECO:0000313" key="3">
    <source>
        <dbReference type="Proteomes" id="UP000696294"/>
    </source>
</evidence>
<protein>
    <submittedName>
        <fullName evidence="2">Uncharacterized protein</fullName>
    </submittedName>
</protein>
<evidence type="ECO:0000313" key="2">
    <source>
        <dbReference type="EMBL" id="NJP97678.1"/>
    </source>
</evidence>
<comment type="caution">
    <text evidence="2">The sequence shown here is derived from an EMBL/GenBank/DDBJ whole genome shotgun (WGS) entry which is preliminary data.</text>
</comment>
<dbReference type="RefSeq" id="WP_168020201.1">
    <property type="nucleotide sequence ID" value="NZ_JAATEP010000071.1"/>
</dbReference>
<accession>A0ABX1BSE6</accession>
<reference evidence="2 3" key="1">
    <citation type="submission" date="2020-03" db="EMBL/GenBank/DDBJ databases">
        <title>WGS of actinomycetes isolated from Thailand.</title>
        <authorList>
            <person name="Thawai C."/>
        </authorList>
    </citation>
    <scope>NUCLEOTIDE SEQUENCE [LARGE SCALE GENOMIC DNA]</scope>
    <source>
        <strain evidence="2 3">FMUSA5-5</strain>
    </source>
</reference>
<proteinExistence type="predicted"/>
<sequence length="122" mass="13462">MTGWRMTCRRRPSSAPAWPPSGKRRLRHHRGEVADELRLLDVGRKLPATERAGAAMDRLDAASTGRSPPDDGLANASRPAKPRDRHARPRIEKDTVAGTTQRRSAITPVLVDEYGRSPCLSC</sequence>
<feature type="region of interest" description="Disordered" evidence="1">
    <location>
        <begin position="44"/>
        <end position="105"/>
    </location>
</feature>
<name>A0ABX1BSE6_9ACTN</name>
<gene>
    <name evidence="2" type="ORF">HCN51_51050</name>
</gene>
<dbReference type="Proteomes" id="UP000696294">
    <property type="component" value="Unassembled WGS sequence"/>
</dbReference>
<keyword evidence="3" id="KW-1185">Reference proteome</keyword>
<organism evidence="2 3">
    <name type="scientific">Nonomuraea composti</name>
    <dbReference type="NCBI Taxonomy" id="2720023"/>
    <lineage>
        <taxon>Bacteria</taxon>
        <taxon>Bacillati</taxon>
        <taxon>Actinomycetota</taxon>
        <taxon>Actinomycetes</taxon>
        <taxon>Streptosporangiales</taxon>
        <taxon>Streptosporangiaceae</taxon>
        <taxon>Nonomuraea</taxon>
    </lineage>
</organism>
<dbReference type="EMBL" id="JAATEP010000071">
    <property type="protein sequence ID" value="NJP97678.1"/>
    <property type="molecule type" value="Genomic_DNA"/>
</dbReference>
<feature type="region of interest" description="Disordered" evidence="1">
    <location>
        <begin position="1"/>
        <end position="30"/>
    </location>
</feature>
<evidence type="ECO:0000256" key="1">
    <source>
        <dbReference type="SAM" id="MobiDB-lite"/>
    </source>
</evidence>